<accession>A0A421AV41</accession>
<dbReference type="EMBL" id="RCDD01000009">
    <property type="protein sequence ID" value="RLK53931.1"/>
    <property type="molecule type" value="Genomic_DNA"/>
</dbReference>
<evidence type="ECO:0008006" key="4">
    <source>
        <dbReference type="Google" id="ProtNLM"/>
    </source>
</evidence>
<evidence type="ECO:0000313" key="2">
    <source>
        <dbReference type="EMBL" id="RLK53931.1"/>
    </source>
</evidence>
<feature type="chain" id="PRO_5019518701" description="Secreted protein" evidence="1">
    <location>
        <begin position="27"/>
        <end position="81"/>
    </location>
</feature>
<dbReference type="AlphaFoldDB" id="A0A421AV41"/>
<name>A0A421AV41_9PSEU</name>
<gene>
    <name evidence="2" type="ORF">CLV68_6310</name>
</gene>
<dbReference type="Proteomes" id="UP000282454">
    <property type="component" value="Unassembled WGS sequence"/>
</dbReference>
<proteinExistence type="predicted"/>
<comment type="caution">
    <text evidence="2">The sequence shown here is derived from an EMBL/GenBank/DDBJ whole genome shotgun (WGS) entry which is preliminary data.</text>
</comment>
<evidence type="ECO:0000256" key="1">
    <source>
        <dbReference type="SAM" id="SignalP"/>
    </source>
</evidence>
<evidence type="ECO:0000313" key="3">
    <source>
        <dbReference type="Proteomes" id="UP000282454"/>
    </source>
</evidence>
<dbReference type="RefSeq" id="WP_147460241.1">
    <property type="nucleotide sequence ID" value="NZ_RCDD01000009.1"/>
</dbReference>
<sequence length="81" mass="8890">MGRRRVGVVLAVAAFGAVLFPGAAQATTTGFFFKAGPFTTNSECMYQRDITMGQPNTVVTPSSGDCNRDYLGWYYESFEIF</sequence>
<organism evidence="2 3">
    <name type="scientific">Actinokineospora cianjurensis</name>
    <dbReference type="NCBI Taxonomy" id="585224"/>
    <lineage>
        <taxon>Bacteria</taxon>
        <taxon>Bacillati</taxon>
        <taxon>Actinomycetota</taxon>
        <taxon>Actinomycetes</taxon>
        <taxon>Pseudonocardiales</taxon>
        <taxon>Pseudonocardiaceae</taxon>
        <taxon>Actinokineospora</taxon>
    </lineage>
</organism>
<feature type="signal peptide" evidence="1">
    <location>
        <begin position="1"/>
        <end position="26"/>
    </location>
</feature>
<keyword evidence="3" id="KW-1185">Reference proteome</keyword>
<reference evidence="2 3" key="1">
    <citation type="submission" date="2018-10" db="EMBL/GenBank/DDBJ databases">
        <title>Genomic Encyclopedia of Archaeal and Bacterial Type Strains, Phase II (KMG-II): from individual species to whole genera.</title>
        <authorList>
            <person name="Goeker M."/>
        </authorList>
    </citation>
    <scope>NUCLEOTIDE SEQUENCE [LARGE SCALE GENOMIC DNA]</scope>
    <source>
        <strain evidence="2 3">DSM 45657</strain>
    </source>
</reference>
<protein>
    <recommendedName>
        <fullName evidence="4">Secreted protein</fullName>
    </recommendedName>
</protein>
<keyword evidence="1" id="KW-0732">Signal</keyword>